<name>A0AA43QSN6_9LECA</name>
<feature type="chain" id="PRO_5041368490" evidence="1">
    <location>
        <begin position="18"/>
        <end position="363"/>
    </location>
</feature>
<accession>A0AA43QSN6</accession>
<dbReference type="AlphaFoldDB" id="A0AA43QSN6"/>
<keyword evidence="3" id="KW-1185">Reference proteome</keyword>
<evidence type="ECO:0000256" key="1">
    <source>
        <dbReference type="SAM" id="SignalP"/>
    </source>
</evidence>
<evidence type="ECO:0000313" key="3">
    <source>
        <dbReference type="Proteomes" id="UP001161017"/>
    </source>
</evidence>
<reference evidence="2" key="1">
    <citation type="journal article" date="2023" name="Genome Biol. Evol.">
        <title>First Whole Genome Sequence and Flow Cytometry Genome Size Data for the Lichen-Forming Fungus Ramalina farinacea (Ascomycota).</title>
        <authorList>
            <person name="Llewellyn T."/>
            <person name="Mian S."/>
            <person name="Hill R."/>
            <person name="Leitch I.J."/>
            <person name="Gaya E."/>
        </authorList>
    </citation>
    <scope>NUCLEOTIDE SEQUENCE</scope>
    <source>
        <strain evidence="2">LIQ254RAFAR</strain>
    </source>
</reference>
<sequence>MIILWALVFSTKVVGLALPNQTSDAIVSNAWVQPPFMDADFITTFETNGDTYLDQASVFEDIIVAFGRLCNTQYKALIGSETFFRRGHDASIIELDGGRLLAVDYTMWAMYWCFFEIRSRPQSAFRYNEAQCTFGFQEPDRRLRVGSLRFMSNRRSTVSSSRPGANIDVTRRIKPRDSAASAVAANLNAIDPSQASSLVEAYDPVFASTNTSVGQESSSTGNLTSVNLYTYQLRGNGPLIDLDRLLVSVLEVLIDRASRSRDGPILARNYRSVNGDYDIGYRPSPLRDTPDLSYKTVVLCYLKLVTIILISGRPLREGEFTCLVNSREALLGRFTRKAGGNMGIASQEMSEHSISAPVAEWDD</sequence>
<proteinExistence type="predicted"/>
<organism evidence="2 3">
    <name type="scientific">Ramalina farinacea</name>
    <dbReference type="NCBI Taxonomy" id="258253"/>
    <lineage>
        <taxon>Eukaryota</taxon>
        <taxon>Fungi</taxon>
        <taxon>Dikarya</taxon>
        <taxon>Ascomycota</taxon>
        <taxon>Pezizomycotina</taxon>
        <taxon>Lecanoromycetes</taxon>
        <taxon>OSLEUM clade</taxon>
        <taxon>Lecanoromycetidae</taxon>
        <taxon>Lecanorales</taxon>
        <taxon>Lecanorineae</taxon>
        <taxon>Ramalinaceae</taxon>
        <taxon>Ramalina</taxon>
    </lineage>
</organism>
<dbReference type="EMBL" id="JAPUFD010000016">
    <property type="protein sequence ID" value="MDI1491916.1"/>
    <property type="molecule type" value="Genomic_DNA"/>
</dbReference>
<keyword evidence="1" id="KW-0732">Signal</keyword>
<dbReference type="Proteomes" id="UP001161017">
    <property type="component" value="Unassembled WGS sequence"/>
</dbReference>
<feature type="signal peptide" evidence="1">
    <location>
        <begin position="1"/>
        <end position="17"/>
    </location>
</feature>
<comment type="caution">
    <text evidence="2">The sequence shown here is derived from an EMBL/GenBank/DDBJ whole genome shotgun (WGS) entry which is preliminary data.</text>
</comment>
<gene>
    <name evidence="2" type="ORF">OHK93_003127</name>
</gene>
<evidence type="ECO:0000313" key="2">
    <source>
        <dbReference type="EMBL" id="MDI1491916.1"/>
    </source>
</evidence>
<protein>
    <submittedName>
        <fullName evidence="2">Uncharacterized protein</fullName>
    </submittedName>
</protein>